<dbReference type="SUPFAM" id="SSF52540">
    <property type="entry name" value="P-loop containing nucleoside triphosphate hydrolases"/>
    <property type="match status" value="1"/>
</dbReference>
<gene>
    <name evidence="2" type="ORF">QE424_001933</name>
</gene>
<dbReference type="GO" id="GO:0016887">
    <property type="term" value="F:ATP hydrolysis activity"/>
    <property type="evidence" value="ECO:0007669"/>
    <property type="project" value="InterPro"/>
</dbReference>
<feature type="domain" description="AAA+ ATPase" evidence="1">
    <location>
        <begin position="26"/>
        <end position="374"/>
    </location>
</feature>
<dbReference type="AlphaFoldDB" id="A0AAP5AHN2"/>
<dbReference type="GO" id="GO:0005524">
    <property type="term" value="F:ATP binding"/>
    <property type="evidence" value="ECO:0007669"/>
    <property type="project" value="InterPro"/>
</dbReference>
<evidence type="ECO:0000313" key="2">
    <source>
        <dbReference type="EMBL" id="MDQ1108774.1"/>
    </source>
</evidence>
<dbReference type="InterPro" id="IPR003593">
    <property type="entry name" value="AAA+_ATPase"/>
</dbReference>
<dbReference type="Gene3D" id="3.40.50.300">
    <property type="entry name" value="P-loop containing nucleotide triphosphate hydrolases"/>
    <property type="match status" value="1"/>
</dbReference>
<evidence type="ECO:0000313" key="3">
    <source>
        <dbReference type="Proteomes" id="UP001226084"/>
    </source>
</evidence>
<accession>A0AAP5AHN2</accession>
<dbReference type="PANTHER" id="PTHR43581">
    <property type="entry name" value="ATP/GTP PHOSPHATASE"/>
    <property type="match status" value="1"/>
</dbReference>
<dbReference type="PANTHER" id="PTHR43581:SF2">
    <property type="entry name" value="EXCINUCLEASE ATPASE SUBUNIT"/>
    <property type="match status" value="1"/>
</dbReference>
<protein>
    <submittedName>
        <fullName evidence="2">ABC-type cobalamin/Fe3+-siderophores transport system ATPase subunit</fullName>
    </submittedName>
</protein>
<dbReference type="InterPro" id="IPR051396">
    <property type="entry name" value="Bact_Antivir_Def_Nuclease"/>
</dbReference>
<dbReference type="InterPro" id="IPR027417">
    <property type="entry name" value="P-loop_NTPase"/>
</dbReference>
<dbReference type="SMART" id="SM00382">
    <property type="entry name" value="AAA"/>
    <property type="match status" value="1"/>
</dbReference>
<dbReference type="RefSeq" id="WP_307107038.1">
    <property type="nucleotide sequence ID" value="NZ_JAUTAS010000001.1"/>
</dbReference>
<evidence type="ECO:0000259" key="1">
    <source>
        <dbReference type="SMART" id="SM00382"/>
    </source>
</evidence>
<comment type="caution">
    <text evidence="2">The sequence shown here is derived from an EMBL/GenBank/DDBJ whole genome shotgun (WGS) entry which is preliminary data.</text>
</comment>
<proteinExistence type="predicted"/>
<name>A0AAP5AHN2_9GAMM</name>
<dbReference type="Pfam" id="PF13304">
    <property type="entry name" value="AAA_21"/>
    <property type="match status" value="1"/>
</dbReference>
<dbReference type="EMBL" id="JAUTAS010000001">
    <property type="protein sequence ID" value="MDQ1108774.1"/>
    <property type="molecule type" value="Genomic_DNA"/>
</dbReference>
<sequence>MMRIKLVTLHKIKSFDGPTTLHLDDEKNLYSLSGKNGSGKSSVLRAIWLIQKIHFCVLLNAGEELEKAKAEASKLLSAKDSSVRIELSVSDDQGTQRPASITLKQGTTGPELIYTNSAAIATAWNAESPSNIFLFIDASKEFSTETLRHDGIKISSNSQRNLVVQAILNPEQLFHGVYKQLITDYVHERLVPSKPNRLEYYRVAKHVFTKLVPEVELSNFSGNHKDGEFVLLGKANRSRRSSLYDVRDFSSGEKTLLSTLVILSIASKVSAVLIDEPENHLHESLLLSFIGFLRDYCQPTGAEKWLKDYSSRQHEDNSLNDDANFAQQLKINQVIYTTHSKSLIYHTFSFGQNFLIEEGVAHVLDEDLESKLRRVGISSVHKSVIFVEGEDDNAALHHAFGGENFVVRPLNGSADVADTYKRIARLGNDLRGNNFAFVVDSDNKPDAYFDDLRSINPKMYDRYFIRLDRHELENYLLEPELFLNTLALYHKIHPLKGGLPTEQSIRAQLVAIGKESLPQVYKKELSLAFQQQISSGFSDSIWGNKKFDWSSEESIIKQISENALSESRMKELGDNLQKTARLVFSGYSTATDHIIIERCDGKQTFSRACAYYAKLAGVETSIFKNVVFSAAFASAESPAGSVIQRIRSALN</sequence>
<organism evidence="2 3">
    <name type="scientific">Stenotrophomonas rhizophila</name>
    <dbReference type="NCBI Taxonomy" id="216778"/>
    <lineage>
        <taxon>Bacteria</taxon>
        <taxon>Pseudomonadati</taxon>
        <taxon>Pseudomonadota</taxon>
        <taxon>Gammaproteobacteria</taxon>
        <taxon>Lysobacterales</taxon>
        <taxon>Lysobacteraceae</taxon>
        <taxon>Stenotrophomonas</taxon>
    </lineage>
</organism>
<reference evidence="2" key="1">
    <citation type="submission" date="2023-07" db="EMBL/GenBank/DDBJ databases">
        <title>Functional and genomic diversity of the sorghum phyllosphere microbiome.</title>
        <authorList>
            <person name="Shade A."/>
        </authorList>
    </citation>
    <scope>NUCLEOTIDE SEQUENCE</scope>
    <source>
        <strain evidence="2">SORGH_AS_0457</strain>
    </source>
</reference>
<dbReference type="InterPro" id="IPR003959">
    <property type="entry name" value="ATPase_AAA_core"/>
</dbReference>
<dbReference type="Proteomes" id="UP001226084">
    <property type="component" value="Unassembled WGS sequence"/>
</dbReference>